<feature type="domain" description="Fe2OG dioxygenase" evidence="6">
    <location>
        <begin position="247"/>
        <end position="372"/>
    </location>
</feature>
<evidence type="ECO:0000256" key="3">
    <source>
        <dbReference type="ARBA" id="ARBA00022833"/>
    </source>
</evidence>
<dbReference type="GeneID" id="36571580"/>
<feature type="region of interest" description="Disordered" evidence="5">
    <location>
        <begin position="90"/>
        <end position="111"/>
    </location>
</feature>
<dbReference type="STRING" id="857342.A0A2T3BC97"/>
<keyword evidence="2 4" id="KW-0863">Zinc-finger</keyword>
<dbReference type="InterPro" id="IPR010666">
    <property type="entry name" value="Znf_GRF"/>
</dbReference>
<organism evidence="8 9">
    <name type="scientific">Amorphotheca resinae ATCC 22711</name>
    <dbReference type="NCBI Taxonomy" id="857342"/>
    <lineage>
        <taxon>Eukaryota</taxon>
        <taxon>Fungi</taxon>
        <taxon>Dikarya</taxon>
        <taxon>Ascomycota</taxon>
        <taxon>Pezizomycotina</taxon>
        <taxon>Leotiomycetes</taxon>
        <taxon>Helotiales</taxon>
        <taxon>Amorphothecaceae</taxon>
        <taxon>Amorphotheca</taxon>
    </lineage>
</organism>
<dbReference type="PANTHER" id="PTHR31212">
    <property type="entry name" value="ALPHA-KETOGLUTARATE-DEPENDENT DIOXYGENASE ALKB HOMOLOG 3"/>
    <property type="match status" value="1"/>
</dbReference>
<evidence type="ECO:0000256" key="5">
    <source>
        <dbReference type="SAM" id="MobiDB-lite"/>
    </source>
</evidence>
<sequence>MESFVSRKKRKICASDAADADADDGDESTDFKLALLSSLHPSIDQHALLDILLAHDGCVEEASASLKGPSGSPPRKSSAAIGHQSSLSSFLVPSSPRGNGNGNRNQSEKSAVKKTKLLARNGKTLHLYSPEDVAAHTPCSIIHNFLPADEANALLVELLAEASTFERTSFKLFDNVVQSPHTACLYVPDLEEQTLQKTEYFYNGARLEDVRQLTPHLRHAAPLVQTAVNQAIQTRPKLPLQSPLPWIPNAALVNCYAHSAESVGWHSDQLTYLGPRPVIASLSLGVAREFRVRRILPRDSPNPHPDPDLDPDPDPDPEPQGPISIHLPHNTLLIMHASMQEEWKHSVAPARAIDPHPLAGTARINVTYRAYRPTLHPRLTPRCACAVPAVLRVVQRRRESCGRYFWMCYAGNVPGQKGCEFFEWAQFDDDGDPIWKRGGPEVQADSGKGLGYEGGVGPGTATARKETCL</sequence>
<evidence type="ECO:0000259" key="6">
    <source>
        <dbReference type="PROSITE" id="PS51471"/>
    </source>
</evidence>
<accession>A0A2T3BC97</accession>
<dbReference type="PROSITE" id="PS51999">
    <property type="entry name" value="ZF_GRF"/>
    <property type="match status" value="1"/>
</dbReference>
<feature type="domain" description="GRF-type" evidence="7">
    <location>
        <begin position="383"/>
        <end position="428"/>
    </location>
</feature>
<dbReference type="InParanoid" id="A0A2T3BC97"/>
<feature type="region of interest" description="Disordered" evidence="5">
    <location>
        <begin position="295"/>
        <end position="324"/>
    </location>
</feature>
<dbReference type="CDD" id="cd14279">
    <property type="entry name" value="CUE"/>
    <property type="match status" value="1"/>
</dbReference>
<dbReference type="InterPro" id="IPR005123">
    <property type="entry name" value="Oxoglu/Fe-dep_dioxygenase_dom"/>
</dbReference>
<dbReference type="PROSITE" id="PS51471">
    <property type="entry name" value="FE2OG_OXY"/>
    <property type="match status" value="1"/>
</dbReference>
<dbReference type="Proteomes" id="UP000241818">
    <property type="component" value="Unassembled WGS sequence"/>
</dbReference>
<evidence type="ECO:0000256" key="1">
    <source>
        <dbReference type="ARBA" id="ARBA00022723"/>
    </source>
</evidence>
<feature type="compositionally biased region" description="Low complexity" evidence="5">
    <location>
        <begin position="90"/>
        <end position="105"/>
    </location>
</feature>
<dbReference type="PANTHER" id="PTHR31212:SF4">
    <property type="entry name" value="ALPHA-KETOGLUTARATE-DEPENDENT DIOXYGENASE ALKB HOMOLOG 3"/>
    <property type="match status" value="1"/>
</dbReference>
<keyword evidence="3" id="KW-0862">Zinc</keyword>
<dbReference type="EMBL" id="KZ679007">
    <property type="protein sequence ID" value="PSS25920.1"/>
    <property type="molecule type" value="Genomic_DNA"/>
</dbReference>
<feature type="compositionally biased region" description="Acidic residues" evidence="5">
    <location>
        <begin position="308"/>
        <end position="317"/>
    </location>
</feature>
<dbReference type="FunFam" id="2.60.120.590:FF:000010">
    <property type="entry name" value="GRF zinc finger domain protein"/>
    <property type="match status" value="1"/>
</dbReference>
<dbReference type="Pfam" id="PF06839">
    <property type="entry name" value="Zn_ribbon_GRF"/>
    <property type="match status" value="1"/>
</dbReference>
<protein>
    <submittedName>
        <fullName evidence="8">Uncharacterized protein</fullName>
    </submittedName>
</protein>
<dbReference type="Gene3D" id="2.60.120.590">
    <property type="entry name" value="Alpha-ketoglutarate-dependent dioxygenase AlkB-like"/>
    <property type="match status" value="1"/>
</dbReference>
<feature type="region of interest" description="Disordered" evidence="5">
    <location>
        <begin position="1"/>
        <end position="27"/>
    </location>
</feature>
<dbReference type="SUPFAM" id="SSF51197">
    <property type="entry name" value="Clavaminate synthase-like"/>
    <property type="match status" value="1"/>
</dbReference>
<evidence type="ECO:0000256" key="4">
    <source>
        <dbReference type="PROSITE-ProRule" id="PRU01343"/>
    </source>
</evidence>
<keyword evidence="1" id="KW-0479">Metal-binding</keyword>
<dbReference type="InterPro" id="IPR037151">
    <property type="entry name" value="AlkB-like_sf"/>
</dbReference>
<evidence type="ECO:0000313" key="9">
    <source>
        <dbReference type="Proteomes" id="UP000241818"/>
    </source>
</evidence>
<dbReference type="GO" id="GO:0008270">
    <property type="term" value="F:zinc ion binding"/>
    <property type="evidence" value="ECO:0007669"/>
    <property type="project" value="UniProtKB-KW"/>
</dbReference>
<dbReference type="InterPro" id="IPR027450">
    <property type="entry name" value="AlkB-like"/>
</dbReference>
<evidence type="ECO:0000259" key="7">
    <source>
        <dbReference type="PROSITE" id="PS51999"/>
    </source>
</evidence>
<dbReference type="Pfam" id="PF13532">
    <property type="entry name" value="2OG-FeII_Oxy_2"/>
    <property type="match status" value="1"/>
</dbReference>
<dbReference type="InterPro" id="IPR032854">
    <property type="entry name" value="ALKBH3"/>
</dbReference>
<feature type="compositionally biased region" description="Basic residues" evidence="5">
    <location>
        <begin position="1"/>
        <end position="12"/>
    </location>
</feature>
<dbReference type="RefSeq" id="XP_024724519.1">
    <property type="nucleotide sequence ID" value="XM_024863499.1"/>
</dbReference>
<dbReference type="OrthoDB" id="545910at2759"/>
<evidence type="ECO:0000256" key="2">
    <source>
        <dbReference type="ARBA" id="ARBA00022771"/>
    </source>
</evidence>
<dbReference type="GO" id="GO:0051213">
    <property type="term" value="F:dioxygenase activity"/>
    <property type="evidence" value="ECO:0007669"/>
    <property type="project" value="InterPro"/>
</dbReference>
<feature type="compositionally biased region" description="Acidic residues" evidence="5">
    <location>
        <begin position="18"/>
        <end position="27"/>
    </location>
</feature>
<proteinExistence type="predicted"/>
<keyword evidence="9" id="KW-1185">Reference proteome</keyword>
<feature type="region of interest" description="Disordered" evidence="5">
    <location>
        <begin position="446"/>
        <end position="469"/>
    </location>
</feature>
<evidence type="ECO:0000313" key="8">
    <source>
        <dbReference type="EMBL" id="PSS25920.1"/>
    </source>
</evidence>
<gene>
    <name evidence="8" type="ORF">M430DRAFT_16628</name>
</gene>
<reference evidence="8 9" key="1">
    <citation type="journal article" date="2018" name="New Phytol.">
        <title>Comparative genomics and transcriptomics depict ericoid mycorrhizal fungi as versatile saprotrophs and plant mutualists.</title>
        <authorList>
            <person name="Martino E."/>
            <person name="Morin E."/>
            <person name="Grelet G.A."/>
            <person name="Kuo A."/>
            <person name="Kohler A."/>
            <person name="Daghino S."/>
            <person name="Barry K.W."/>
            <person name="Cichocki N."/>
            <person name="Clum A."/>
            <person name="Dockter R.B."/>
            <person name="Hainaut M."/>
            <person name="Kuo R.C."/>
            <person name="LaButti K."/>
            <person name="Lindahl B.D."/>
            <person name="Lindquist E.A."/>
            <person name="Lipzen A."/>
            <person name="Khouja H.R."/>
            <person name="Magnuson J."/>
            <person name="Murat C."/>
            <person name="Ohm R.A."/>
            <person name="Singer S.W."/>
            <person name="Spatafora J.W."/>
            <person name="Wang M."/>
            <person name="Veneault-Fourrey C."/>
            <person name="Henrissat B."/>
            <person name="Grigoriev I.V."/>
            <person name="Martin F.M."/>
            <person name="Perotto S."/>
        </authorList>
    </citation>
    <scope>NUCLEOTIDE SEQUENCE [LARGE SCALE GENOMIC DNA]</scope>
    <source>
        <strain evidence="8 9">ATCC 22711</strain>
    </source>
</reference>
<dbReference type="AlphaFoldDB" id="A0A2T3BC97"/>
<dbReference type="GO" id="GO:0006307">
    <property type="term" value="P:DNA alkylation repair"/>
    <property type="evidence" value="ECO:0007669"/>
    <property type="project" value="InterPro"/>
</dbReference>
<feature type="compositionally biased region" description="Gly residues" evidence="5">
    <location>
        <begin position="448"/>
        <end position="458"/>
    </location>
</feature>
<name>A0A2T3BC97_AMORE</name>